<dbReference type="Proteomes" id="UP000299102">
    <property type="component" value="Unassembled WGS sequence"/>
</dbReference>
<dbReference type="EMBL" id="BGZK01000001">
    <property type="protein sequence ID" value="GBO98615.1"/>
    <property type="molecule type" value="Genomic_DNA"/>
</dbReference>
<gene>
    <name evidence="2" type="ORF">EVAR_164_1</name>
</gene>
<reference evidence="2 3" key="1">
    <citation type="journal article" date="2019" name="Commun. Biol.">
        <title>The bagworm genome reveals a unique fibroin gene that provides high tensile strength.</title>
        <authorList>
            <person name="Kono N."/>
            <person name="Nakamura H."/>
            <person name="Ohtoshi R."/>
            <person name="Tomita M."/>
            <person name="Numata K."/>
            <person name="Arakawa K."/>
        </authorList>
    </citation>
    <scope>NUCLEOTIDE SEQUENCE [LARGE SCALE GENOMIC DNA]</scope>
</reference>
<evidence type="ECO:0000313" key="2">
    <source>
        <dbReference type="EMBL" id="GBO98615.1"/>
    </source>
</evidence>
<accession>A0A4C1S9P5</accession>
<proteinExistence type="predicted"/>
<evidence type="ECO:0000313" key="3">
    <source>
        <dbReference type="Proteomes" id="UP000299102"/>
    </source>
</evidence>
<name>A0A4C1S9P5_EUMVA</name>
<comment type="caution">
    <text evidence="2">The sequence shown here is derived from an EMBL/GenBank/DDBJ whole genome shotgun (WGS) entry which is preliminary data.</text>
</comment>
<keyword evidence="3" id="KW-1185">Reference proteome</keyword>
<protein>
    <submittedName>
        <fullName evidence="2">Uncharacterized protein</fullName>
    </submittedName>
</protein>
<feature type="region of interest" description="Disordered" evidence="1">
    <location>
        <begin position="149"/>
        <end position="168"/>
    </location>
</feature>
<sequence length="211" mass="23405">MGSRSAPVRSPRPPARCITLRRHVNKLIAVSSLTRRLLVLTRRSHLLRKLGPATCSSVVGNSLLLTVGFSFELSRLGGDIAKRGTVMGPLRSVRYLSILWNQYSIIWIEIRRGEADSRVSGGLHAACECMLQASVFLTFSAIEYVDGRRRDRHSPAQPPRPDDVSAQRQAAARGSRATCITARERPCINNRCTFTPPVRALAQTNDLRSCR</sequence>
<dbReference type="AlphaFoldDB" id="A0A4C1S9P5"/>
<evidence type="ECO:0000256" key="1">
    <source>
        <dbReference type="SAM" id="MobiDB-lite"/>
    </source>
</evidence>
<organism evidence="2 3">
    <name type="scientific">Eumeta variegata</name>
    <name type="common">Bagworm moth</name>
    <name type="synonym">Eumeta japonica</name>
    <dbReference type="NCBI Taxonomy" id="151549"/>
    <lineage>
        <taxon>Eukaryota</taxon>
        <taxon>Metazoa</taxon>
        <taxon>Ecdysozoa</taxon>
        <taxon>Arthropoda</taxon>
        <taxon>Hexapoda</taxon>
        <taxon>Insecta</taxon>
        <taxon>Pterygota</taxon>
        <taxon>Neoptera</taxon>
        <taxon>Endopterygota</taxon>
        <taxon>Lepidoptera</taxon>
        <taxon>Glossata</taxon>
        <taxon>Ditrysia</taxon>
        <taxon>Tineoidea</taxon>
        <taxon>Psychidae</taxon>
        <taxon>Oiketicinae</taxon>
        <taxon>Eumeta</taxon>
    </lineage>
</organism>